<dbReference type="Proteomes" id="UP000811609">
    <property type="component" value="Chromosome 9"/>
</dbReference>
<proteinExistence type="inferred from homology"/>
<evidence type="ECO:0000256" key="4">
    <source>
        <dbReference type="ARBA" id="ARBA00022729"/>
    </source>
</evidence>
<evidence type="ECO:0000256" key="3">
    <source>
        <dbReference type="ARBA" id="ARBA00022630"/>
    </source>
</evidence>
<keyword evidence="7" id="KW-0325">Glycoprotein</keyword>
<reference evidence="11" key="2">
    <citation type="submission" date="2021-01" db="EMBL/GenBank/DDBJ databases">
        <authorList>
            <person name="Lovell J.T."/>
            <person name="Bentley N."/>
            <person name="Bhattarai G."/>
            <person name="Jenkins J.W."/>
            <person name="Sreedasyam A."/>
            <person name="Alarcon Y."/>
            <person name="Bock C."/>
            <person name="Boston L."/>
            <person name="Carlson J."/>
            <person name="Cervantes K."/>
            <person name="Clermont K."/>
            <person name="Krom N."/>
            <person name="Kubenka K."/>
            <person name="Mamidi S."/>
            <person name="Mattison C."/>
            <person name="Monteros M."/>
            <person name="Pisani C."/>
            <person name="Plott C."/>
            <person name="Rajasekar S."/>
            <person name="Rhein H.S."/>
            <person name="Rohla C."/>
            <person name="Song M."/>
            <person name="Hilaire R.S."/>
            <person name="Shu S."/>
            <person name="Wells L."/>
            <person name="Wang X."/>
            <person name="Webber J."/>
            <person name="Heerema R.J."/>
            <person name="Klein P."/>
            <person name="Conner P."/>
            <person name="Grauke L."/>
            <person name="Grimwood J."/>
            <person name="Schmutz J."/>
            <person name="Randall J.J."/>
        </authorList>
    </citation>
    <scope>NUCLEOTIDE SEQUENCE</scope>
    <source>
        <tissue evidence="11">Leaf</tissue>
    </source>
</reference>
<dbReference type="GO" id="GO:0071949">
    <property type="term" value="F:FAD binding"/>
    <property type="evidence" value="ECO:0007669"/>
    <property type="project" value="InterPro"/>
</dbReference>
<organism evidence="10 12">
    <name type="scientific">Carya illinoinensis</name>
    <name type="common">Pecan</name>
    <dbReference type="NCBI Taxonomy" id="32201"/>
    <lineage>
        <taxon>Eukaryota</taxon>
        <taxon>Viridiplantae</taxon>
        <taxon>Streptophyta</taxon>
        <taxon>Embryophyta</taxon>
        <taxon>Tracheophyta</taxon>
        <taxon>Spermatophyta</taxon>
        <taxon>Magnoliopsida</taxon>
        <taxon>eudicotyledons</taxon>
        <taxon>Gunneridae</taxon>
        <taxon>Pentapetalae</taxon>
        <taxon>rosids</taxon>
        <taxon>fabids</taxon>
        <taxon>Fagales</taxon>
        <taxon>Juglandaceae</taxon>
        <taxon>Carya</taxon>
    </lineage>
</organism>
<evidence type="ECO:0000256" key="7">
    <source>
        <dbReference type="ARBA" id="ARBA00023180"/>
    </source>
</evidence>
<dbReference type="PANTHER" id="PTHR32448">
    <property type="entry name" value="OS08G0158400 PROTEIN"/>
    <property type="match status" value="1"/>
</dbReference>
<dbReference type="PROSITE" id="PS51387">
    <property type="entry name" value="FAD_PCMH"/>
    <property type="match status" value="1"/>
</dbReference>
<keyword evidence="4 8" id="KW-0732">Signal</keyword>
<name>A0A8T1PE51_CARIL</name>
<protein>
    <recommendedName>
        <fullName evidence="9">FAD-binding PCMH-type domain-containing protein</fullName>
    </recommendedName>
</protein>
<evidence type="ECO:0000313" key="11">
    <source>
        <dbReference type="EMBL" id="KAG6696362.1"/>
    </source>
</evidence>
<evidence type="ECO:0000313" key="10">
    <source>
        <dbReference type="EMBL" id="KAG6642499.1"/>
    </source>
</evidence>
<dbReference type="EMBL" id="CM031817">
    <property type="protein sequence ID" value="KAG6642499.1"/>
    <property type="molecule type" value="Genomic_DNA"/>
</dbReference>
<evidence type="ECO:0000313" key="12">
    <source>
        <dbReference type="Proteomes" id="UP000811609"/>
    </source>
</evidence>
<dbReference type="GO" id="GO:0016491">
    <property type="term" value="F:oxidoreductase activity"/>
    <property type="evidence" value="ECO:0007669"/>
    <property type="project" value="InterPro"/>
</dbReference>
<comment type="similarity">
    <text evidence="2">Belongs to the oxygen-dependent FAD-linked oxidoreductase family.</text>
</comment>
<evidence type="ECO:0000256" key="2">
    <source>
        <dbReference type="ARBA" id="ARBA00005466"/>
    </source>
</evidence>
<dbReference type="PROSITE" id="PS51257">
    <property type="entry name" value="PROKAR_LIPOPROTEIN"/>
    <property type="match status" value="1"/>
</dbReference>
<feature type="domain" description="FAD-binding PCMH-type" evidence="9">
    <location>
        <begin position="76"/>
        <end position="250"/>
    </location>
</feature>
<dbReference type="InterPro" id="IPR016166">
    <property type="entry name" value="FAD-bd_PCMH"/>
</dbReference>
<reference evidence="10" key="1">
    <citation type="submission" date="2020-12" db="EMBL/GenBank/DDBJ databases">
        <title>WGS assembly of Carya illinoinensis cv. Pawnee.</title>
        <authorList>
            <person name="Platts A."/>
            <person name="Shu S."/>
            <person name="Wright S."/>
            <person name="Barry K."/>
            <person name="Edger P."/>
            <person name="Pires J.C."/>
            <person name="Schmutz J."/>
        </authorList>
    </citation>
    <scope>NUCLEOTIDE SEQUENCE</scope>
    <source>
        <tissue evidence="10">Leaf</tissue>
    </source>
</reference>
<comment type="caution">
    <text evidence="10">The sequence shown here is derived from an EMBL/GenBank/DDBJ whole genome shotgun (WGS) entry which is preliminary data.</text>
</comment>
<comment type="cofactor">
    <cofactor evidence="1">
        <name>FAD</name>
        <dbReference type="ChEBI" id="CHEBI:57692"/>
    </cofactor>
</comment>
<keyword evidence="12" id="KW-1185">Reference proteome</keyword>
<sequence>MKASCPPSLPILFAIVLFSISCTNSEQVNLNRFFRCLSNHSSLFHPISETIYTPNNASFLSVLNSHIKNRRFQTSATPKPLTIIAAKHQSHVQATIVCAKRYDLETRIRSGGHDYEGLSYVSNTPFLVLDMFNLRAIDIDIASETAWVQAGATLGELYYRIAKKSKVHAFPAGVCPSLGTGGHFSGGGYGNLMRKFGLSVDNIIDAQIVTVNGSILDRKSMGEDVFWAIRGGGGASFGVILSWKIKLVRVPSMVTVFNVKRTLEQNATDVVYRWQQVADKLPEDLFIRLMPQVVNGSHEGKKTVQVSFIGHFLGKSKRLLPLMNERLPELRLQQNDCSEMPWIESTLFWANFPTGTPTDALLRPSKADVFFKSKSDYVKKPIPKTGLELIWKLLIQGVKVIMQWNPYGGRMSEISESETPFPHRAGNIFKIQYFVLWVEEGIEATNYYLKFSRTLYEAMTPYVSKSPREAFLNYRDLDIGIASSSNNRTILNSSARVYGCKYFKGNLDRLLRVKASIDPSNFFKNEQSIPPLPIQP</sequence>
<gene>
    <name evidence="10" type="ORF">CIPAW_09G144100</name>
    <name evidence="11" type="ORF">I3842_09G143700</name>
</gene>
<evidence type="ECO:0000259" key="9">
    <source>
        <dbReference type="PROSITE" id="PS51387"/>
    </source>
</evidence>
<evidence type="ECO:0000256" key="8">
    <source>
        <dbReference type="SAM" id="SignalP"/>
    </source>
</evidence>
<dbReference type="InterPro" id="IPR012951">
    <property type="entry name" value="BBE"/>
</dbReference>
<dbReference type="Proteomes" id="UP000811246">
    <property type="component" value="Chromosome 9"/>
</dbReference>
<dbReference type="EMBL" id="CM031833">
    <property type="protein sequence ID" value="KAG6696362.1"/>
    <property type="molecule type" value="Genomic_DNA"/>
</dbReference>
<accession>A0A8T1PE51</accession>
<dbReference type="Pfam" id="PF01565">
    <property type="entry name" value="FAD_binding_4"/>
    <property type="match status" value="1"/>
</dbReference>
<feature type="chain" id="PRO_5035734122" description="FAD-binding PCMH-type domain-containing protein" evidence="8">
    <location>
        <begin position="26"/>
        <end position="536"/>
    </location>
</feature>
<dbReference type="Pfam" id="PF08031">
    <property type="entry name" value="BBE"/>
    <property type="match status" value="1"/>
</dbReference>
<dbReference type="GO" id="GO:1901696">
    <property type="term" value="P:cannabinoid biosynthetic process"/>
    <property type="evidence" value="ECO:0007669"/>
    <property type="project" value="UniProtKB-ARBA"/>
</dbReference>
<dbReference type="AlphaFoldDB" id="A0A8T1PE51"/>
<dbReference type="InterPro" id="IPR006094">
    <property type="entry name" value="Oxid_FAD_bind_N"/>
</dbReference>
<keyword evidence="6" id="KW-1015">Disulfide bond</keyword>
<feature type="signal peptide" evidence="8">
    <location>
        <begin position="1"/>
        <end position="25"/>
    </location>
</feature>
<keyword evidence="5" id="KW-0274">FAD</keyword>
<keyword evidence="3" id="KW-0285">Flavoprotein</keyword>
<evidence type="ECO:0000256" key="1">
    <source>
        <dbReference type="ARBA" id="ARBA00001974"/>
    </source>
</evidence>
<evidence type="ECO:0000256" key="6">
    <source>
        <dbReference type="ARBA" id="ARBA00023157"/>
    </source>
</evidence>
<dbReference type="FunFam" id="3.30.43.10:FF:000004">
    <property type="entry name" value="Berberine bridge enzyme-like 15"/>
    <property type="match status" value="1"/>
</dbReference>
<evidence type="ECO:0000256" key="5">
    <source>
        <dbReference type="ARBA" id="ARBA00022827"/>
    </source>
</evidence>